<organism evidence="3 4">
    <name type="scientific">Brevundimonas nasdae</name>
    <dbReference type="NCBI Taxonomy" id="172043"/>
    <lineage>
        <taxon>Bacteria</taxon>
        <taxon>Pseudomonadati</taxon>
        <taxon>Pseudomonadota</taxon>
        <taxon>Alphaproteobacteria</taxon>
        <taxon>Caulobacterales</taxon>
        <taxon>Caulobacteraceae</taxon>
        <taxon>Brevundimonas</taxon>
    </lineage>
</organism>
<keyword evidence="4" id="KW-1185">Reference proteome</keyword>
<dbReference type="EMBL" id="CP080034">
    <property type="protein sequence ID" value="QYC11464.1"/>
    <property type="molecule type" value="Genomic_DNA"/>
</dbReference>
<sequence length="203" mass="23323">MSAERTSAGSGRGDGPTNRITPQRSERADLPASRSLARGDVPEAILDRYLIERDRKGRPERFFRDHRSEDPHFQDRGRALVAAHAYPDAVVDMLKIARHRNWSQVRVAGDDAFKREVWIQAQALGLEVKGYRPRERDREAAGLPPQDRREVGRQRLDQAAAIVRGLIPDAEVQARLLAHAWSRLREGEQRRDLDTRRDRARER</sequence>
<protein>
    <recommendedName>
        <fullName evidence="2">Large polyvalent protein-associated domain-containing protein</fullName>
    </recommendedName>
</protein>
<accession>A0ABX8TKD1</accession>
<dbReference type="RefSeq" id="WP_219354043.1">
    <property type="nucleotide sequence ID" value="NZ_CP080034.1"/>
</dbReference>
<dbReference type="Pfam" id="PF18821">
    <property type="entry name" value="LPD7"/>
    <property type="match status" value="1"/>
</dbReference>
<evidence type="ECO:0000313" key="4">
    <source>
        <dbReference type="Proteomes" id="UP000824334"/>
    </source>
</evidence>
<feature type="region of interest" description="Disordered" evidence="1">
    <location>
        <begin position="1"/>
        <end position="36"/>
    </location>
</feature>
<reference evidence="3 4" key="1">
    <citation type="submission" date="2021-07" db="EMBL/GenBank/DDBJ databases">
        <title>Isolation and characterization of bacteria from a gold mining with a capacity of golden bioaccumulation.</title>
        <authorList>
            <person name="Yang X.J."/>
        </authorList>
    </citation>
    <scope>NUCLEOTIDE SEQUENCE [LARGE SCALE GENOMIC DNA]</scope>
    <source>
        <strain evidence="3 4">Au29</strain>
    </source>
</reference>
<feature type="domain" description="Large polyvalent protein-associated" evidence="2">
    <location>
        <begin position="46"/>
        <end position="138"/>
    </location>
</feature>
<name>A0ABX8TKD1_9CAUL</name>
<dbReference type="Proteomes" id="UP000824334">
    <property type="component" value="Chromosome"/>
</dbReference>
<dbReference type="InterPro" id="IPR040677">
    <property type="entry name" value="LPD7"/>
</dbReference>
<evidence type="ECO:0000256" key="1">
    <source>
        <dbReference type="SAM" id="MobiDB-lite"/>
    </source>
</evidence>
<feature type="region of interest" description="Disordered" evidence="1">
    <location>
        <begin position="134"/>
        <end position="153"/>
    </location>
</feature>
<gene>
    <name evidence="3" type="ORF">KWG56_05675</name>
</gene>
<evidence type="ECO:0000259" key="2">
    <source>
        <dbReference type="Pfam" id="PF18821"/>
    </source>
</evidence>
<evidence type="ECO:0000313" key="3">
    <source>
        <dbReference type="EMBL" id="QYC11464.1"/>
    </source>
</evidence>
<dbReference type="GeneID" id="94374744"/>
<proteinExistence type="predicted"/>